<feature type="domain" description="VWFC" evidence="5">
    <location>
        <begin position="52"/>
        <end position="118"/>
    </location>
</feature>
<feature type="domain" description="VWFC" evidence="5">
    <location>
        <begin position="288"/>
        <end position="345"/>
    </location>
</feature>
<accession>A0A914YU62</accession>
<dbReference type="GO" id="GO:0005886">
    <property type="term" value="C:plasma membrane"/>
    <property type="evidence" value="ECO:0007669"/>
    <property type="project" value="TreeGrafter"/>
</dbReference>
<dbReference type="Gene3D" id="6.20.200.20">
    <property type="match status" value="1"/>
</dbReference>
<feature type="compositionally biased region" description="Polar residues" evidence="3">
    <location>
        <begin position="427"/>
        <end position="470"/>
    </location>
</feature>
<dbReference type="AlphaFoldDB" id="A0A914YU62"/>
<dbReference type="WBParaSite" id="PSU_v2.g3196.t1">
    <property type="protein sequence ID" value="PSU_v2.g3196.t1"/>
    <property type="gene ID" value="PSU_v2.g3196"/>
</dbReference>
<dbReference type="PROSITE" id="PS50184">
    <property type="entry name" value="VWFC_2"/>
    <property type="match status" value="4"/>
</dbReference>
<dbReference type="InterPro" id="IPR004094">
    <property type="entry name" value="Antistasin-like"/>
</dbReference>
<keyword evidence="4" id="KW-1133">Transmembrane helix</keyword>
<evidence type="ECO:0000256" key="2">
    <source>
        <dbReference type="ARBA" id="ARBA00022737"/>
    </source>
</evidence>
<reference evidence="7" key="1">
    <citation type="submission" date="2022-11" db="UniProtKB">
        <authorList>
            <consortium name="WormBaseParasite"/>
        </authorList>
    </citation>
    <scope>IDENTIFICATION</scope>
</reference>
<dbReference type="PROSITE" id="PS01208">
    <property type="entry name" value="VWFC_1"/>
    <property type="match status" value="3"/>
</dbReference>
<keyword evidence="6" id="KW-1185">Reference proteome</keyword>
<dbReference type="InterPro" id="IPR001007">
    <property type="entry name" value="VWF_dom"/>
</dbReference>
<keyword evidence="1" id="KW-0732">Signal</keyword>
<dbReference type="GO" id="GO:0004867">
    <property type="term" value="F:serine-type endopeptidase inhibitor activity"/>
    <property type="evidence" value="ECO:0007669"/>
    <property type="project" value="InterPro"/>
</dbReference>
<feature type="domain" description="VWFC" evidence="5">
    <location>
        <begin position="217"/>
        <end position="281"/>
    </location>
</feature>
<name>A0A914YU62_9BILA</name>
<evidence type="ECO:0000256" key="1">
    <source>
        <dbReference type="ARBA" id="ARBA00022729"/>
    </source>
</evidence>
<dbReference type="SMART" id="SM00214">
    <property type="entry name" value="VWC"/>
    <property type="match status" value="4"/>
</dbReference>
<evidence type="ECO:0000259" key="5">
    <source>
        <dbReference type="PROSITE" id="PS50184"/>
    </source>
</evidence>
<dbReference type="Pfam" id="PF02822">
    <property type="entry name" value="Antistasin"/>
    <property type="match status" value="1"/>
</dbReference>
<dbReference type="PANTHER" id="PTHR46439:SF1">
    <property type="entry name" value="CYSTEINE-RICH MOTOR NEURON 1 PROTEIN"/>
    <property type="match status" value="1"/>
</dbReference>
<evidence type="ECO:0000256" key="4">
    <source>
        <dbReference type="SAM" id="Phobius"/>
    </source>
</evidence>
<keyword evidence="4" id="KW-0472">Membrane</keyword>
<feature type="domain" description="VWFC" evidence="5">
    <location>
        <begin position="137"/>
        <end position="197"/>
    </location>
</feature>
<evidence type="ECO:0000256" key="3">
    <source>
        <dbReference type="SAM" id="MobiDB-lite"/>
    </source>
</evidence>
<evidence type="ECO:0000313" key="6">
    <source>
        <dbReference type="Proteomes" id="UP000887577"/>
    </source>
</evidence>
<feature type="region of interest" description="Disordered" evidence="3">
    <location>
        <begin position="404"/>
        <end position="476"/>
    </location>
</feature>
<evidence type="ECO:0000313" key="7">
    <source>
        <dbReference type="WBParaSite" id="PSU_v2.g3196.t1"/>
    </source>
</evidence>
<organism evidence="6 7">
    <name type="scientific">Panagrolaimus superbus</name>
    <dbReference type="NCBI Taxonomy" id="310955"/>
    <lineage>
        <taxon>Eukaryota</taxon>
        <taxon>Metazoa</taxon>
        <taxon>Ecdysozoa</taxon>
        <taxon>Nematoda</taxon>
        <taxon>Chromadorea</taxon>
        <taxon>Rhabditida</taxon>
        <taxon>Tylenchina</taxon>
        <taxon>Panagrolaimomorpha</taxon>
        <taxon>Panagrolaimoidea</taxon>
        <taxon>Panagrolaimidae</taxon>
        <taxon>Panagrolaimus</taxon>
    </lineage>
</organism>
<keyword evidence="4" id="KW-0812">Transmembrane</keyword>
<protein>
    <submittedName>
        <fullName evidence="7">VWFC domain-containing protein</fullName>
    </submittedName>
</protein>
<proteinExistence type="predicted"/>
<dbReference type="SUPFAM" id="SSF57262">
    <property type="entry name" value="Leech antihemostatic proteins"/>
    <property type="match status" value="1"/>
</dbReference>
<dbReference type="SUPFAM" id="SSF57603">
    <property type="entry name" value="FnI-like domain"/>
    <property type="match status" value="2"/>
</dbReference>
<feature type="transmembrane region" description="Helical" evidence="4">
    <location>
        <begin position="371"/>
        <end position="396"/>
    </location>
</feature>
<dbReference type="InterPro" id="IPR052624">
    <property type="entry name" value="CRIM1"/>
</dbReference>
<keyword evidence="2" id="KW-0677">Repeat</keyword>
<sequence length="476" mass="52682">MVIVEINEVVQFHCLYGFETNSLGCPVCKCRARSKIDARLQIPENEIQQRADSCISVVDSDKLIERDSGEWWTDGNCRQCFCQHSTEFCSLISCPKRPKDCPQNKWKKSNNECCASCSTTLSTTNETTTSLSKHGQTVCHSPGDGQLYVDGETWNLADCVSCTCRIGHVLCTATQCPPTPCENPIKDENNNCCMKCPESSSNSSLSTLLSSNENEQHFCTDEYGITHQSNDVWRVDECTSCRCSPLEQAEPLCFTERCAINEDECKGRPLMIKNKCCSICSDSLQAEALCTYNNHTFTVNEEFRASECQNCTCKKGGRLDCVMLQCPECNGISEYVEGTCCPICKDHSTSPNEYREGDETYSKPNESYNSIILILFLIIAVFGLLTAIFGIILTAVRRRRNRLAAKGHPALPPPSKTNVSKHRNTSESESANMSLLSNHSESSTAPSTNCSSEHSGHSETTPLTSQQPRLTTGDIV</sequence>
<dbReference type="InterPro" id="IPR011061">
    <property type="entry name" value="Hirudin/antistatin"/>
</dbReference>
<dbReference type="Pfam" id="PF23334">
    <property type="entry name" value="VWC2L_2nd"/>
    <property type="match status" value="2"/>
</dbReference>
<dbReference type="Proteomes" id="UP000887577">
    <property type="component" value="Unplaced"/>
</dbReference>
<dbReference type="PANTHER" id="PTHR46439">
    <property type="entry name" value="CYSTEINE-RICH MOTOR NEURON 1 PROTEIN"/>
    <property type="match status" value="1"/>
</dbReference>